<dbReference type="EMBL" id="CAJOBC010008502">
    <property type="protein sequence ID" value="CAF3963474.1"/>
    <property type="molecule type" value="Genomic_DNA"/>
</dbReference>
<dbReference type="PRINTS" id="PR00420">
    <property type="entry name" value="RNGMNOXGNASE"/>
</dbReference>
<name>A0A814W8L1_9BILA</name>
<dbReference type="PANTHER" id="PTHR13789">
    <property type="entry name" value="MONOOXYGENASE"/>
    <property type="match status" value="1"/>
</dbReference>
<dbReference type="Gene3D" id="3.30.9.30">
    <property type="match status" value="1"/>
</dbReference>
<gene>
    <name evidence="5" type="ORF">GPM918_LOCUS23612</name>
    <name evidence="6" type="ORF">SRO942_LOCUS23611</name>
</gene>
<dbReference type="InterPro" id="IPR036188">
    <property type="entry name" value="FAD/NAD-bd_sf"/>
</dbReference>
<evidence type="ECO:0000256" key="3">
    <source>
        <dbReference type="SAM" id="MobiDB-lite"/>
    </source>
</evidence>
<dbReference type="GO" id="GO:0071949">
    <property type="term" value="F:FAD binding"/>
    <property type="evidence" value="ECO:0007669"/>
    <property type="project" value="InterPro"/>
</dbReference>
<evidence type="ECO:0000256" key="1">
    <source>
        <dbReference type="ARBA" id="ARBA00023002"/>
    </source>
</evidence>
<dbReference type="EMBL" id="CAJNOQ010008500">
    <property type="protein sequence ID" value="CAF1198845.1"/>
    <property type="molecule type" value="Genomic_DNA"/>
</dbReference>
<evidence type="ECO:0000313" key="7">
    <source>
        <dbReference type="Proteomes" id="UP000663829"/>
    </source>
</evidence>
<dbReference type="Proteomes" id="UP000663829">
    <property type="component" value="Unassembled WGS sequence"/>
</dbReference>
<dbReference type="InterPro" id="IPR050493">
    <property type="entry name" value="FAD-dep_Monooxygenase_BioMet"/>
</dbReference>
<dbReference type="PANTHER" id="PTHR13789:SF268">
    <property type="entry name" value="5-METHYLPHENAZINE-1-CARBOXYLATE 1-MONOOXYGENASE"/>
    <property type="match status" value="1"/>
</dbReference>
<comment type="caution">
    <text evidence="5">The sequence shown here is derived from an EMBL/GenBank/DDBJ whole genome shotgun (WGS) entry which is preliminary data.</text>
</comment>
<sequence>MNTNVDVVIAGGGIGGLVTALCLHKAGFSVQIYEASQILKPLGVGIGMRSHGTKFLYELGLAEDLDKLGIRARATQYYSKNGQFIHEELRGLEAGYNWPEYLVHRGDLQLLLCKHVLEKVGKSSVVLGHKLIGFESFAEHVEVKFLDRSSNEIVKKSAKLLIGADGISSTVRTILYPDEGPPVWSGVAMWCGVQRVDKLFLDGRTTLLMGNLNRRLVVYPINENSICWFCHVRIDGPGVKLHKTADWNTIGRVEDILPLFEEMKTDFLDISNMIRTTEKVWEFPVTDRNPLPKWTHNRVTLLGDAAHAMYPIGGNGAAQAIFPIIREVRPAFPMEDTVTIGYNVADAQALVQCFQRYGPTVEALEEYDNIRRGIATSIVNSNRQGGPQQVLKIVDEHSPNGFKDIRDIISKEEVDAIIRKYNRLAGFDLNTLNNEPNVFPNDENKKEYTRDDKQKES</sequence>
<dbReference type="AlphaFoldDB" id="A0A814W8L1"/>
<keyword evidence="1" id="KW-0560">Oxidoreductase</keyword>
<keyword evidence="7" id="KW-1185">Reference proteome</keyword>
<dbReference type="InterPro" id="IPR002938">
    <property type="entry name" value="FAD-bd"/>
</dbReference>
<organism evidence="5 7">
    <name type="scientific">Didymodactylos carnosus</name>
    <dbReference type="NCBI Taxonomy" id="1234261"/>
    <lineage>
        <taxon>Eukaryota</taxon>
        <taxon>Metazoa</taxon>
        <taxon>Spiralia</taxon>
        <taxon>Gnathifera</taxon>
        <taxon>Rotifera</taxon>
        <taxon>Eurotatoria</taxon>
        <taxon>Bdelloidea</taxon>
        <taxon>Philodinida</taxon>
        <taxon>Philodinidae</taxon>
        <taxon>Didymodactylos</taxon>
    </lineage>
</organism>
<keyword evidence="2" id="KW-0503">Monooxygenase</keyword>
<evidence type="ECO:0000313" key="6">
    <source>
        <dbReference type="EMBL" id="CAF3963474.1"/>
    </source>
</evidence>
<feature type="compositionally biased region" description="Basic and acidic residues" evidence="3">
    <location>
        <begin position="442"/>
        <end position="457"/>
    </location>
</feature>
<protein>
    <recommendedName>
        <fullName evidence="4">FAD-binding domain-containing protein</fullName>
    </recommendedName>
</protein>
<dbReference type="SUPFAM" id="SSF54373">
    <property type="entry name" value="FAD-linked reductases, C-terminal domain"/>
    <property type="match status" value="1"/>
</dbReference>
<dbReference type="Proteomes" id="UP000681722">
    <property type="component" value="Unassembled WGS sequence"/>
</dbReference>
<dbReference type="GO" id="GO:0004497">
    <property type="term" value="F:monooxygenase activity"/>
    <property type="evidence" value="ECO:0007669"/>
    <property type="project" value="UniProtKB-KW"/>
</dbReference>
<accession>A0A814W8L1</accession>
<dbReference type="OrthoDB" id="10053569at2759"/>
<evidence type="ECO:0000313" key="5">
    <source>
        <dbReference type="EMBL" id="CAF1198845.1"/>
    </source>
</evidence>
<feature type="domain" description="FAD-binding" evidence="4">
    <location>
        <begin position="5"/>
        <end position="320"/>
    </location>
</feature>
<dbReference type="SUPFAM" id="SSF51905">
    <property type="entry name" value="FAD/NAD(P)-binding domain"/>
    <property type="match status" value="1"/>
</dbReference>
<reference evidence="5" key="1">
    <citation type="submission" date="2021-02" db="EMBL/GenBank/DDBJ databases">
        <authorList>
            <person name="Nowell W R."/>
        </authorList>
    </citation>
    <scope>NUCLEOTIDE SEQUENCE</scope>
</reference>
<dbReference type="Pfam" id="PF01494">
    <property type="entry name" value="FAD_binding_3"/>
    <property type="match status" value="1"/>
</dbReference>
<evidence type="ECO:0000256" key="2">
    <source>
        <dbReference type="ARBA" id="ARBA00023033"/>
    </source>
</evidence>
<dbReference type="Gene3D" id="3.50.50.60">
    <property type="entry name" value="FAD/NAD(P)-binding domain"/>
    <property type="match status" value="1"/>
</dbReference>
<feature type="region of interest" description="Disordered" evidence="3">
    <location>
        <begin position="432"/>
        <end position="457"/>
    </location>
</feature>
<proteinExistence type="predicted"/>
<evidence type="ECO:0000259" key="4">
    <source>
        <dbReference type="Pfam" id="PF01494"/>
    </source>
</evidence>